<dbReference type="InterPro" id="IPR051209">
    <property type="entry name" value="FAD-bind_Monooxygenase_sf"/>
</dbReference>
<dbReference type="EMBL" id="FNAB01000005">
    <property type="protein sequence ID" value="SDD63447.1"/>
    <property type="molecule type" value="Genomic_DNA"/>
</dbReference>
<dbReference type="SUPFAM" id="SSF51905">
    <property type="entry name" value="FAD/NAD(P)-binding domain"/>
    <property type="match status" value="1"/>
</dbReference>
<dbReference type="PANTHER" id="PTHR42877">
    <property type="entry name" value="L-ORNITHINE N(5)-MONOOXYGENASE-RELATED"/>
    <property type="match status" value="1"/>
</dbReference>
<dbReference type="RefSeq" id="WP_072842632.1">
    <property type="nucleotide sequence ID" value="NZ_FNAB01000005.1"/>
</dbReference>
<dbReference type="InterPro" id="IPR000960">
    <property type="entry name" value="Flavin_mOase"/>
</dbReference>
<organism evidence="2 3">
    <name type="scientific">Rhodococcus tukisamuensis</name>
    <dbReference type="NCBI Taxonomy" id="168276"/>
    <lineage>
        <taxon>Bacteria</taxon>
        <taxon>Bacillati</taxon>
        <taxon>Actinomycetota</taxon>
        <taxon>Actinomycetes</taxon>
        <taxon>Mycobacteriales</taxon>
        <taxon>Nocardiaceae</taxon>
        <taxon>Rhodococcus</taxon>
    </lineage>
</organism>
<dbReference type="Gene3D" id="3.50.50.60">
    <property type="entry name" value="FAD/NAD(P)-binding domain"/>
    <property type="match status" value="3"/>
</dbReference>
<dbReference type="Proteomes" id="UP000199417">
    <property type="component" value="Unassembled WGS sequence"/>
</dbReference>
<sequence>MTQADEAGLGAGTVRHTRVLVIGAGFAGLGMAVGLARAGEGDFVVLEKAAEVGGTWRENTYPGCECDVPSVLYSYSFAPHRRRGGDRASQPEILDYLRRVSDEYGVRAKIEFGAEVGGGRWDEAARRWHVRTVDGREYVAQFLVVGTGALHQPALPRISGAGTFGGPSFHSAQWDHTVDLTGKTVAVIGTGASAVQLVPELAARAGALQLYQRTPPWVLPRRRSRLSAVRVPATGRIARALTYWNAELLALGLNGPPALTRPLERRARGHLRRQVPDPELRRALTPDYRIGCKRILRSDDYYPALSRPGTEVVTDPIAEIRPDAVVTADGTVRPVDVIVYATGFRVAGPLARLPLAGRGGVTLQELWWRDGIATHLGITVSGLPNAFLLTGPNTGLGHSSLVFMIESQVRHVLAAMALVDRDGARAVDVRADAQADYHADLHDRLASAVWSTGGCASWYVTADGTNHSLWPGFSWRYRLRTRRVRRRDHELF</sequence>
<proteinExistence type="predicted"/>
<dbReference type="AlphaFoldDB" id="A0A1G6WDW9"/>
<gene>
    <name evidence="2" type="ORF">SAMN05444580_105318</name>
</gene>
<dbReference type="PANTHER" id="PTHR42877:SF4">
    <property type="entry name" value="FAD_NAD(P)-BINDING DOMAIN-CONTAINING PROTEIN-RELATED"/>
    <property type="match status" value="1"/>
</dbReference>
<evidence type="ECO:0000256" key="1">
    <source>
        <dbReference type="ARBA" id="ARBA00023002"/>
    </source>
</evidence>
<accession>A0A1G6WDW9</accession>
<reference evidence="2 3" key="1">
    <citation type="submission" date="2016-10" db="EMBL/GenBank/DDBJ databases">
        <authorList>
            <person name="de Groot N.N."/>
        </authorList>
    </citation>
    <scope>NUCLEOTIDE SEQUENCE [LARGE SCALE GENOMIC DNA]</scope>
    <source>
        <strain evidence="2 3">JCM 11308</strain>
    </source>
</reference>
<dbReference type="GO" id="GO:0050660">
    <property type="term" value="F:flavin adenine dinucleotide binding"/>
    <property type="evidence" value="ECO:0007669"/>
    <property type="project" value="InterPro"/>
</dbReference>
<protein>
    <submittedName>
        <fullName evidence="2">Predicted flavoprotein CzcO associated with the cation diffusion facilitator CzcD</fullName>
    </submittedName>
</protein>
<dbReference type="GO" id="GO:0016491">
    <property type="term" value="F:oxidoreductase activity"/>
    <property type="evidence" value="ECO:0007669"/>
    <property type="project" value="UniProtKB-KW"/>
</dbReference>
<keyword evidence="1" id="KW-0560">Oxidoreductase</keyword>
<dbReference type="Pfam" id="PF13738">
    <property type="entry name" value="Pyr_redox_3"/>
    <property type="match status" value="1"/>
</dbReference>
<evidence type="ECO:0000313" key="2">
    <source>
        <dbReference type="EMBL" id="SDD63447.1"/>
    </source>
</evidence>
<dbReference type="PRINTS" id="PR00370">
    <property type="entry name" value="FMOXYGENASE"/>
</dbReference>
<keyword evidence="3" id="KW-1185">Reference proteome</keyword>
<dbReference type="InterPro" id="IPR036188">
    <property type="entry name" value="FAD/NAD-bd_sf"/>
</dbReference>
<dbReference type="GO" id="GO:0050661">
    <property type="term" value="F:NADP binding"/>
    <property type="evidence" value="ECO:0007669"/>
    <property type="project" value="InterPro"/>
</dbReference>
<name>A0A1G6WDW9_9NOCA</name>
<evidence type="ECO:0000313" key="3">
    <source>
        <dbReference type="Proteomes" id="UP000199417"/>
    </source>
</evidence>
<dbReference type="STRING" id="168276.SAMN05444580_105318"/>